<evidence type="ECO:0000256" key="4">
    <source>
        <dbReference type="ARBA" id="ARBA00022840"/>
    </source>
</evidence>
<dbReference type="KEGG" id="mos:AXE82_07575"/>
<dbReference type="Proteomes" id="UP000255230">
    <property type="component" value="Unassembled WGS sequence"/>
</dbReference>
<dbReference type="RefSeq" id="WP_062333209.1">
    <property type="nucleotide sequence ID" value="NZ_CBCRZU010000008.1"/>
</dbReference>
<dbReference type="EC" id="2.7.7.19" evidence="7"/>
<evidence type="ECO:0000256" key="8">
    <source>
        <dbReference type="RuleBase" id="RU003953"/>
    </source>
</evidence>
<dbReference type="EMBL" id="UGPY01000001">
    <property type="protein sequence ID" value="STY98314.1"/>
    <property type="molecule type" value="Genomic_DNA"/>
</dbReference>
<dbReference type="HAMAP" id="MF_00957">
    <property type="entry name" value="PolyA_pol"/>
    <property type="match status" value="1"/>
</dbReference>
<dbReference type="NCBIfam" id="TIGR01942">
    <property type="entry name" value="pcnB"/>
    <property type="match status" value="1"/>
</dbReference>
<proteinExistence type="inferred from homology"/>
<evidence type="ECO:0000313" key="13">
    <source>
        <dbReference type="EMBL" id="STY98314.1"/>
    </source>
</evidence>
<feature type="region of interest" description="Disordered" evidence="9">
    <location>
        <begin position="575"/>
        <end position="665"/>
    </location>
</feature>
<keyword evidence="4 7" id="KW-0067">ATP-binding</keyword>
<evidence type="ECO:0000256" key="9">
    <source>
        <dbReference type="SAM" id="MobiDB-lite"/>
    </source>
</evidence>
<dbReference type="InterPro" id="IPR043519">
    <property type="entry name" value="NT_sf"/>
</dbReference>
<dbReference type="GO" id="GO:0003723">
    <property type="term" value="F:RNA binding"/>
    <property type="evidence" value="ECO:0007669"/>
    <property type="project" value="UniProtKB-UniRule"/>
</dbReference>
<gene>
    <name evidence="7 13" type="primary">pcnB</name>
    <name evidence="13" type="ORF">NCTC10465_02123</name>
</gene>
<dbReference type="InterPro" id="IPR032828">
    <property type="entry name" value="PolyA_RNA-bd"/>
</dbReference>
<dbReference type="GO" id="GO:0005524">
    <property type="term" value="F:ATP binding"/>
    <property type="evidence" value="ECO:0007669"/>
    <property type="project" value="UniProtKB-UniRule"/>
</dbReference>
<dbReference type="Pfam" id="PF12626">
    <property type="entry name" value="PolyA_pol_arg_C"/>
    <property type="match status" value="1"/>
</dbReference>
<evidence type="ECO:0000256" key="3">
    <source>
        <dbReference type="ARBA" id="ARBA00022741"/>
    </source>
</evidence>
<evidence type="ECO:0000259" key="10">
    <source>
        <dbReference type="Pfam" id="PF01743"/>
    </source>
</evidence>
<dbReference type="Pfam" id="PF12627">
    <property type="entry name" value="PolyA_pol_RNAbd"/>
    <property type="match status" value="1"/>
</dbReference>
<evidence type="ECO:0000259" key="12">
    <source>
        <dbReference type="Pfam" id="PF12627"/>
    </source>
</evidence>
<evidence type="ECO:0000256" key="2">
    <source>
        <dbReference type="ARBA" id="ARBA00022679"/>
    </source>
</evidence>
<reference evidence="13 14" key="1">
    <citation type="submission" date="2018-06" db="EMBL/GenBank/DDBJ databases">
        <authorList>
            <consortium name="Pathogen Informatics"/>
            <person name="Doyle S."/>
        </authorList>
    </citation>
    <scope>NUCLEOTIDE SEQUENCE [LARGE SCALE GENOMIC DNA]</scope>
    <source>
        <strain evidence="13 14">NCTC10465</strain>
    </source>
</reference>
<dbReference type="GO" id="GO:0006397">
    <property type="term" value="P:mRNA processing"/>
    <property type="evidence" value="ECO:0007669"/>
    <property type="project" value="UniProtKB-KW"/>
</dbReference>
<dbReference type="CDD" id="cd05398">
    <property type="entry name" value="NT_ClassII-CCAase"/>
    <property type="match status" value="1"/>
</dbReference>
<dbReference type="InterPro" id="IPR002646">
    <property type="entry name" value="PolA_pol_head_dom"/>
</dbReference>
<keyword evidence="13" id="KW-0548">Nucleotidyltransferase</keyword>
<comment type="catalytic activity">
    <reaction evidence="7">
        <text>RNA(n) + ATP = RNA(n)-3'-adenine ribonucleotide + diphosphate</text>
        <dbReference type="Rhea" id="RHEA:11332"/>
        <dbReference type="Rhea" id="RHEA-COMP:14527"/>
        <dbReference type="Rhea" id="RHEA-COMP:17347"/>
        <dbReference type="ChEBI" id="CHEBI:30616"/>
        <dbReference type="ChEBI" id="CHEBI:33019"/>
        <dbReference type="ChEBI" id="CHEBI:140395"/>
        <dbReference type="ChEBI" id="CHEBI:173115"/>
        <dbReference type="EC" id="2.7.7.19"/>
    </reaction>
</comment>
<keyword evidence="14" id="KW-1185">Reference proteome</keyword>
<organism evidence="13 14">
    <name type="scientific">Faucicola osloensis</name>
    <name type="common">Moraxella osloensis</name>
    <dbReference type="NCBI Taxonomy" id="34062"/>
    <lineage>
        <taxon>Bacteria</taxon>
        <taxon>Pseudomonadati</taxon>
        <taxon>Pseudomonadota</taxon>
        <taxon>Gammaproteobacteria</taxon>
        <taxon>Moraxellales</taxon>
        <taxon>Moraxellaceae</taxon>
        <taxon>Faucicola</taxon>
    </lineage>
</organism>
<dbReference type="InterPro" id="IPR010206">
    <property type="entry name" value="PolA_pol_I"/>
</dbReference>
<dbReference type="PANTHER" id="PTHR43051">
    <property type="entry name" value="POLYNUCLEOTIDE ADENYLYLTRANSFERASE FAMILY PROTEIN"/>
    <property type="match status" value="1"/>
</dbReference>
<dbReference type="GeneID" id="35777833"/>
<keyword evidence="6 7" id="KW-0804">Transcription</keyword>
<feature type="compositionally biased region" description="Low complexity" evidence="9">
    <location>
        <begin position="582"/>
        <end position="600"/>
    </location>
</feature>
<comment type="similarity">
    <text evidence="7 8">Belongs to the tRNA nucleotidyltransferase/poly(A) polymerase family.</text>
</comment>
<feature type="region of interest" description="Disordered" evidence="9">
    <location>
        <begin position="689"/>
        <end position="752"/>
    </location>
</feature>
<evidence type="ECO:0000256" key="1">
    <source>
        <dbReference type="ARBA" id="ARBA00022664"/>
    </source>
</evidence>
<feature type="compositionally biased region" description="Basic residues" evidence="9">
    <location>
        <begin position="706"/>
        <end position="716"/>
    </location>
</feature>
<dbReference type="SUPFAM" id="SSF81301">
    <property type="entry name" value="Nucleotidyltransferase"/>
    <property type="match status" value="1"/>
</dbReference>
<dbReference type="AlphaFoldDB" id="A0A378QD21"/>
<keyword evidence="3 7" id="KW-0547">Nucleotide-binding</keyword>
<comment type="function">
    <text evidence="7">Adds poly(A) tail to the 3' end of many RNAs, which usually targets these RNAs for decay. Plays a significant role in the global control of gene expression, through influencing the rate of transcript degradation, and in the general RNA quality control.</text>
</comment>
<feature type="active site" evidence="7">
    <location>
        <position position="79"/>
    </location>
</feature>
<keyword evidence="5 7" id="KW-0694">RNA-binding</keyword>
<dbReference type="InterPro" id="IPR025866">
    <property type="entry name" value="PolyA_pol_arg_C_dom"/>
</dbReference>
<keyword evidence="1 7" id="KW-0507">mRNA processing</keyword>
<dbReference type="GO" id="GO:0043633">
    <property type="term" value="P:polyadenylation-dependent RNA catabolic process"/>
    <property type="evidence" value="ECO:0007669"/>
    <property type="project" value="InterPro"/>
</dbReference>
<protein>
    <recommendedName>
        <fullName evidence="7">Poly(A) polymerase I</fullName>
        <shortName evidence="7">PAP I</shortName>
        <ecNumber evidence="7">2.7.7.19</ecNumber>
    </recommendedName>
</protein>
<dbReference type="InterPro" id="IPR052191">
    <property type="entry name" value="tRNA_ntf/polyA_polymerase_I"/>
</dbReference>
<evidence type="ECO:0000313" key="14">
    <source>
        <dbReference type="Proteomes" id="UP000255230"/>
    </source>
</evidence>
<keyword evidence="2 7" id="KW-0808">Transferase</keyword>
<evidence type="ECO:0000256" key="6">
    <source>
        <dbReference type="ARBA" id="ARBA00023163"/>
    </source>
</evidence>
<feature type="active site" evidence="7">
    <location>
        <position position="81"/>
    </location>
</feature>
<evidence type="ECO:0000256" key="7">
    <source>
        <dbReference type="HAMAP-Rule" id="MF_00957"/>
    </source>
</evidence>
<dbReference type="Pfam" id="PF01743">
    <property type="entry name" value="PolyA_pol"/>
    <property type="match status" value="1"/>
</dbReference>
<name>A0A378QD21_FAUOS</name>
<feature type="active site" evidence="7">
    <location>
        <position position="156"/>
    </location>
</feature>
<feature type="domain" description="Polymerase A arginine-rich C-terminal" evidence="11">
    <location>
        <begin position="325"/>
        <end position="441"/>
    </location>
</feature>
<feature type="compositionally biased region" description="Polar residues" evidence="9">
    <location>
        <begin position="626"/>
        <end position="646"/>
    </location>
</feature>
<dbReference type="GO" id="GO:1990817">
    <property type="term" value="F:poly(A) RNA polymerase activity"/>
    <property type="evidence" value="ECO:0007669"/>
    <property type="project" value="UniProtKB-UniRule"/>
</dbReference>
<sequence>MAKKTRKSPSTATAAGNTATDYVLDRQSARRDAKKLGLNKADLPNSIKEVISTLTQAGFEAYIVGGGVRDALLGLKPKDFDAVTNATPNQIKEVFGKRCRIIGRRFQLCHVYSGRDMIEVATFRAPPKDNNHLTEDGMIMRDNVWGDIYQDVVRRDFSINALYYQPFDDIVYDFCGGLNDIENRTIRLLGDTQKRVEEDPVRLLRALRFKAKLQFDFDNALNQQFNAQNWALLAQVSPHRLYDETQKMFTGGYLVPMLPLLFDYGAFSQLLFYPPTTVTPLLNQVTINTDRRISSGKSINPAFFYATILWENYLYLLDKFKKNTPFSDAQNQAANKVLDKQRQHTAMPKFAEQFIKDIWLMQPRLAQPRKKNLQKLFENPRFRAAYDFLMMREQVEAKNQALAKQHGVPITLDDESTNGMGHWWAWFQTLGAKQQQQAIDEFDLESVRLRFANIVNQTSFEDDSVAYQTSDAVRDNEADMGSDLSHGKRRRERRGLLLAANSQIEHELLQDTALSSKAHKLTQQQQLEKAQLQQLSLASHTNSAPAKSLIVAPIIAPKNHDHPYQPIVPDSVSAYAETSARPNSSHPNSSHPNDSHPNNSQLSRSRKRDKAYLSAASVPAKRARRTPSSNWSILEQRQQADITTSAIDLRGEPVSPTPVRQSTDNQAVTHTHANTDIGTDIRTDTDTVKHSAPNESMIDNGVVQPKPKRAPRTRKKAVADSKISAEAVTKDEAPVAPKRTRKRAVKIDGHQP</sequence>
<feature type="domain" description="Poly A polymerase head" evidence="10">
    <location>
        <begin position="61"/>
        <end position="187"/>
    </location>
</feature>
<evidence type="ECO:0000259" key="11">
    <source>
        <dbReference type="Pfam" id="PF12626"/>
    </source>
</evidence>
<feature type="domain" description="tRNA nucleotidyltransferase/poly(A) polymerase RNA and SrmB- binding" evidence="12">
    <location>
        <begin position="228"/>
        <end position="271"/>
    </location>
</feature>
<dbReference type="Gene3D" id="1.10.3090.10">
    <property type="entry name" value="cca-adding enzyme, domain 2"/>
    <property type="match status" value="1"/>
</dbReference>
<dbReference type="PANTHER" id="PTHR43051:SF1">
    <property type="entry name" value="POLYNUCLEOTIDE ADENYLYLTRANSFERASE FAMILY PROTEIN"/>
    <property type="match status" value="1"/>
</dbReference>
<dbReference type="SUPFAM" id="SSF81891">
    <property type="entry name" value="Poly A polymerase C-terminal region-like"/>
    <property type="match status" value="1"/>
</dbReference>
<dbReference type="Gene3D" id="3.30.460.10">
    <property type="entry name" value="Beta Polymerase, domain 2"/>
    <property type="match status" value="1"/>
</dbReference>
<evidence type="ECO:0000256" key="5">
    <source>
        <dbReference type="ARBA" id="ARBA00022884"/>
    </source>
</evidence>
<accession>A0A378QD21</accession>